<keyword evidence="2" id="KW-0808">Transferase</keyword>
<evidence type="ECO:0000313" key="8">
    <source>
        <dbReference type="EMBL" id="KPA86568.1"/>
    </source>
</evidence>
<evidence type="ECO:0000259" key="7">
    <source>
        <dbReference type="PROSITE" id="PS50011"/>
    </source>
</evidence>
<dbReference type="Pfam" id="PF00069">
    <property type="entry name" value="Pkinase"/>
    <property type="match status" value="1"/>
</dbReference>
<keyword evidence="1" id="KW-0723">Serine/threonine-protein kinase</keyword>
<feature type="compositionally biased region" description="Acidic residues" evidence="6">
    <location>
        <begin position="277"/>
        <end position="295"/>
    </location>
</feature>
<dbReference type="OrthoDB" id="4062651at2759"/>
<dbReference type="RefSeq" id="XP_015665007.1">
    <property type="nucleotide sequence ID" value="XM_015796999.1"/>
</dbReference>
<evidence type="ECO:0000256" key="5">
    <source>
        <dbReference type="ARBA" id="ARBA00022840"/>
    </source>
</evidence>
<dbReference type="GeneID" id="26901000"/>
<dbReference type="PROSITE" id="PS50011">
    <property type="entry name" value="PROTEIN_KINASE_DOM"/>
    <property type="match status" value="1"/>
</dbReference>
<dbReference type="SUPFAM" id="SSF56112">
    <property type="entry name" value="Protein kinase-like (PK-like)"/>
    <property type="match status" value="1"/>
</dbReference>
<evidence type="ECO:0000256" key="4">
    <source>
        <dbReference type="ARBA" id="ARBA00022777"/>
    </source>
</evidence>
<keyword evidence="5" id="KW-0067">ATP-binding</keyword>
<gene>
    <name evidence="8" type="ORF">ABB37_00703</name>
</gene>
<dbReference type="GO" id="GO:0005524">
    <property type="term" value="F:ATP binding"/>
    <property type="evidence" value="ECO:0007669"/>
    <property type="project" value="UniProtKB-KW"/>
</dbReference>
<accession>A0A0N0E0L4</accession>
<evidence type="ECO:0000313" key="9">
    <source>
        <dbReference type="Proteomes" id="UP000037923"/>
    </source>
</evidence>
<dbReference type="InterPro" id="IPR030616">
    <property type="entry name" value="Aur-like"/>
</dbReference>
<dbReference type="SMART" id="SM00220">
    <property type="entry name" value="S_TKc"/>
    <property type="match status" value="1"/>
</dbReference>
<evidence type="ECO:0000256" key="1">
    <source>
        <dbReference type="ARBA" id="ARBA00022527"/>
    </source>
</evidence>
<dbReference type="InterPro" id="IPR000719">
    <property type="entry name" value="Prot_kinase_dom"/>
</dbReference>
<feature type="region of interest" description="Disordered" evidence="6">
    <location>
        <begin position="258"/>
        <end position="295"/>
    </location>
</feature>
<evidence type="ECO:0000256" key="2">
    <source>
        <dbReference type="ARBA" id="ARBA00022679"/>
    </source>
</evidence>
<protein>
    <recommendedName>
        <fullName evidence="7">Protein kinase domain-containing protein</fullName>
    </recommendedName>
</protein>
<proteinExistence type="predicted"/>
<sequence>MATTSAEVKASEKRQWTYKIAKSSVYPTSLDAINDRVAALRPLSAQPNAGVLPVIRAYCSPLYLCVDVDEQVAVEQLGAREQFVPFSSSAASPTIPDEEASAVVLAVAETLSRLHARGVVHGHVHVDVVRRHVADPRRVVLLEAELPMSALVPQGVVGAEARRCAAPEILRGAPYGGAADVWGLGVLLLQLLSEQAKTCSTADLVDSDLLSPFLSTLSPQALSFVLPCLKGDSSARPLLWNVMQHPFLASFREMEMAGVTDTTGRSPQNSSSSSTEVEADTDDESDEESTSGDSF</sequence>
<evidence type="ECO:0000256" key="6">
    <source>
        <dbReference type="SAM" id="MobiDB-lite"/>
    </source>
</evidence>
<keyword evidence="3" id="KW-0547">Nucleotide-binding</keyword>
<dbReference type="Proteomes" id="UP000037923">
    <property type="component" value="Unassembled WGS sequence"/>
</dbReference>
<dbReference type="InterPro" id="IPR011009">
    <property type="entry name" value="Kinase-like_dom_sf"/>
</dbReference>
<keyword evidence="9" id="KW-1185">Reference proteome</keyword>
<dbReference type="PANTHER" id="PTHR24350">
    <property type="entry name" value="SERINE/THREONINE-PROTEIN KINASE IAL-RELATED"/>
    <property type="match status" value="1"/>
</dbReference>
<dbReference type="AlphaFoldDB" id="A0A0N0E0L4"/>
<dbReference type="Gene3D" id="1.10.510.10">
    <property type="entry name" value="Transferase(Phosphotransferase) domain 1"/>
    <property type="match status" value="1"/>
</dbReference>
<dbReference type="GO" id="GO:0004674">
    <property type="term" value="F:protein serine/threonine kinase activity"/>
    <property type="evidence" value="ECO:0007669"/>
    <property type="project" value="UniProtKB-KW"/>
</dbReference>
<feature type="compositionally biased region" description="Polar residues" evidence="6">
    <location>
        <begin position="260"/>
        <end position="269"/>
    </location>
</feature>
<evidence type="ECO:0000256" key="3">
    <source>
        <dbReference type="ARBA" id="ARBA00022741"/>
    </source>
</evidence>
<dbReference type="OMA" id="RCCAPEI"/>
<feature type="domain" description="Protein kinase" evidence="7">
    <location>
        <begin position="1"/>
        <end position="248"/>
    </location>
</feature>
<name>A0A0N0E0L4_LEPPY</name>
<reference evidence="8 9" key="1">
    <citation type="submission" date="2015-07" db="EMBL/GenBank/DDBJ databases">
        <title>High-quality genome of monoxenous trypanosomatid Leptomonas pyrrhocoris.</title>
        <authorList>
            <person name="Flegontov P."/>
            <person name="Butenko A."/>
            <person name="Firsov S."/>
            <person name="Vlcek C."/>
            <person name="Logacheva M.D."/>
            <person name="Field M."/>
            <person name="Filatov D."/>
            <person name="Flegontova O."/>
            <person name="Gerasimov E."/>
            <person name="Jackson A.P."/>
            <person name="Kelly S."/>
            <person name="Opperdoes F."/>
            <person name="O'Reilly A."/>
            <person name="Votypka J."/>
            <person name="Yurchenko V."/>
            <person name="Lukes J."/>
        </authorList>
    </citation>
    <scope>NUCLEOTIDE SEQUENCE [LARGE SCALE GENOMIC DNA]</scope>
    <source>
        <strain evidence="8">H10</strain>
    </source>
</reference>
<comment type="caution">
    <text evidence="8">The sequence shown here is derived from an EMBL/GenBank/DDBJ whole genome shotgun (WGS) entry which is preliminary data.</text>
</comment>
<dbReference type="EMBL" id="LGTL01000001">
    <property type="protein sequence ID" value="KPA86568.1"/>
    <property type="molecule type" value="Genomic_DNA"/>
</dbReference>
<dbReference type="VEuPathDB" id="TriTrypDB:LpyrH10_01_7030"/>
<organism evidence="8 9">
    <name type="scientific">Leptomonas pyrrhocoris</name>
    <name type="common">Firebug parasite</name>
    <dbReference type="NCBI Taxonomy" id="157538"/>
    <lineage>
        <taxon>Eukaryota</taxon>
        <taxon>Discoba</taxon>
        <taxon>Euglenozoa</taxon>
        <taxon>Kinetoplastea</taxon>
        <taxon>Metakinetoplastina</taxon>
        <taxon>Trypanosomatida</taxon>
        <taxon>Trypanosomatidae</taxon>
        <taxon>Leishmaniinae</taxon>
        <taxon>Leptomonas</taxon>
    </lineage>
</organism>
<keyword evidence="4" id="KW-0418">Kinase</keyword>